<dbReference type="KEGG" id="lpav:PLANPX_2811"/>
<evidence type="ECO:0008006" key="4">
    <source>
        <dbReference type="Google" id="ProtNLM"/>
    </source>
</evidence>
<protein>
    <recommendedName>
        <fullName evidence="4">Lipoprotein SmpA/OmlA domain-containing protein</fullName>
    </recommendedName>
</protein>
<gene>
    <name evidence="2" type="ORF">PLANPX_2811</name>
</gene>
<dbReference type="EMBL" id="AP021861">
    <property type="protein sequence ID" value="BBO33199.1"/>
    <property type="molecule type" value="Genomic_DNA"/>
</dbReference>
<proteinExistence type="predicted"/>
<dbReference type="AlphaFoldDB" id="A0A5K7XJX9"/>
<evidence type="ECO:0000256" key="1">
    <source>
        <dbReference type="SAM" id="MobiDB-lite"/>
    </source>
</evidence>
<reference evidence="3" key="1">
    <citation type="submission" date="2019-10" db="EMBL/GenBank/DDBJ databases">
        <title>Lacipirellula parvula gen. nov., sp. nov., representing a lineage of planctomycetes widespread in freshwater anoxic habitats, and description of the family Lacipirellulaceae.</title>
        <authorList>
            <person name="Dedysh S.N."/>
            <person name="Kulichevskaya I.S."/>
            <person name="Beletsky A.V."/>
            <person name="Rakitin A.L."/>
            <person name="Mardanov A.V."/>
            <person name="Ivanova A.A."/>
            <person name="Saltykova V.X."/>
            <person name="Rijpstra W.I.C."/>
            <person name="Sinninghe Damste J.S."/>
            <person name="Ravin N.V."/>
        </authorList>
    </citation>
    <scope>NUCLEOTIDE SEQUENCE [LARGE SCALE GENOMIC DNA]</scope>
    <source>
        <strain evidence="3">PX69</strain>
    </source>
</reference>
<organism evidence="2 3">
    <name type="scientific">Lacipirellula parvula</name>
    <dbReference type="NCBI Taxonomy" id="2650471"/>
    <lineage>
        <taxon>Bacteria</taxon>
        <taxon>Pseudomonadati</taxon>
        <taxon>Planctomycetota</taxon>
        <taxon>Planctomycetia</taxon>
        <taxon>Pirellulales</taxon>
        <taxon>Lacipirellulaceae</taxon>
        <taxon>Lacipirellula</taxon>
    </lineage>
</organism>
<name>A0A5K7XJX9_9BACT</name>
<evidence type="ECO:0000313" key="3">
    <source>
        <dbReference type="Proteomes" id="UP000326837"/>
    </source>
</evidence>
<accession>A0A5K7XJX9</accession>
<keyword evidence="3" id="KW-1185">Reference proteome</keyword>
<sequence>MGIGLSRPTKQNKLLRYPTAIISWPLERTATTSVRLGKTTLAELERQFGDPLPSAVFNNDDPETQYALYSLKYDPQVKGCRDGDDMPLENQLFVIKDKLVIAQARYSSYESNHTDFDADKREKLVVGKTTRDEALSILGPPNGTRHCPKDVVYAPTGLEYLYVHYVDEFSLGSKYRLKWLTVEFEQGIVSAVRYREGKSTKEPEVEAAATHEPASTEKSVADDASEEPPSATTTAL</sequence>
<evidence type="ECO:0000313" key="2">
    <source>
        <dbReference type="EMBL" id="BBO33199.1"/>
    </source>
</evidence>
<dbReference type="Proteomes" id="UP000326837">
    <property type="component" value="Chromosome"/>
</dbReference>
<feature type="region of interest" description="Disordered" evidence="1">
    <location>
        <begin position="196"/>
        <end position="236"/>
    </location>
</feature>